<dbReference type="OrthoDB" id="9794577at2"/>
<accession>A0A1I2N4S1</accession>
<dbReference type="Proteomes" id="UP000198724">
    <property type="component" value="Unassembled WGS sequence"/>
</dbReference>
<evidence type="ECO:0000256" key="4">
    <source>
        <dbReference type="ARBA" id="ARBA00022741"/>
    </source>
</evidence>
<protein>
    <recommendedName>
        <fullName evidence="2">non-specific protein-tyrosine kinase</fullName>
        <ecNumber evidence="2">2.7.10.2</ecNumber>
    </recommendedName>
</protein>
<dbReference type="PANTHER" id="PTHR32309:SF13">
    <property type="entry name" value="FERRIC ENTEROBACTIN TRANSPORT PROTEIN FEPE"/>
    <property type="match status" value="1"/>
</dbReference>
<dbReference type="AlphaFoldDB" id="A0A1I2N4S1"/>
<dbReference type="GO" id="GO:0004715">
    <property type="term" value="F:non-membrane spanning protein tyrosine kinase activity"/>
    <property type="evidence" value="ECO:0007669"/>
    <property type="project" value="UniProtKB-EC"/>
</dbReference>
<keyword evidence="4" id="KW-0547">Nucleotide-binding</keyword>
<keyword evidence="6" id="KW-0067">ATP-binding</keyword>
<evidence type="ECO:0000256" key="1">
    <source>
        <dbReference type="ARBA" id="ARBA00007316"/>
    </source>
</evidence>
<keyword evidence="14" id="KW-1185">Reference proteome</keyword>
<dbReference type="STRING" id="1436961.SAMN05421739_101528"/>
<dbReference type="EC" id="2.7.10.2" evidence="2"/>
<feature type="domain" description="AAA" evidence="11">
    <location>
        <begin position="567"/>
        <end position="691"/>
    </location>
</feature>
<dbReference type="InterPro" id="IPR027417">
    <property type="entry name" value="P-loop_NTPase"/>
</dbReference>
<keyword evidence="7" id="KW-0829">Tyrosine-protein kinase</keyword>
<evidence type="ECO:0000259" key="12">
    <source>
        <dbReference type="Pfam" id="PF13807"/>
    </source>
</evidence>
<dbReference type="InterPro" id="IPR050445">
    <property type="entry name" value="Bact_polysacc_biosynth/exp"/>
</dbReference>
<evidence type="ECO:0000256" key="2">
    <source>
        <dbReference type="ARBA" id="ARBA00011903"/>
    </source>
</evidence>
<evidence type="ECO:0000313" key="14">
    <source>
        <dbReference type="Proteomes" id="UP000198724"/>
    </source>
</evidence>
<sequence length="774" mass="86637">MDKNKTNSEDNLAVALLYKFLPFWPLFLVLLLLGMAGAWAYIKYYTIPSYAVTASLLIKDEEKGVNASKIMESIDAFSTNKTVENELNVLRSSALMSQVVHKLKLYAPIYEEDRFKSIPAYNTSPITISLKSPETAVEYPAVYFTYDQATQKVQIDGKEYPLSTWVVTPYGEMLFEKNLLQNGSAQHPLFFSINNPKAVAKQLISRIYVESPGKASSVVNLYIEDNVPERGEDILNALIDAYLQAAQVDRNALVSQTLAFVEDRIQLIEKELKVLEEQIVKYRASNGAVNLNEQGKLYLQSVDFNDRRMNEINLQLAVLDNVEKYVLSKEENIGIVPSTLGVSDPVLSQLLQKLYEAEIQYQQLKKTTAENNPLLISLREEIDNMRPGVLENIRNQRSNLLASRDKVASTSSQYSHVLQGIPQKERELLEISRQQAIKNNAYSFLLQKREETVLSYAPSAEDVKVVDRAEASRGPVSPRPLYIYLTSVVLALGAGIALVTGKELLNSKVLFRSEIENCTNAPIVAELSAAKYKGKKTLLGPDDVAQVEQFRQMRVTMGLYGRTFTRKKIMVTSSIPGEGKSFVSSNLAISLASSSKKVVLVDFDLRNPNTSVLFEKANEPGIIEYLMDNAQPGEIIKPSPYQNLSILPAGINIGDHTELLLNGKIEELFKILEESFDYVIIDTPPLDLVSDAYLLSEFCDITLLIIRHAYTPKSLVLRLTQDNKLKQLNNVAIVFNGVKPRGFVKGQYGYGYGYGYESKYGNKSYKPRGIAVNS</sequence>
<evidence type="ECO:0000256" key="5">
    <source>
        <dbReference type="ARBA" id="ARBA00022777"/>
    </source>
</evidence>
<dbReference type="Pfam" id="PF13614">
    <property type="entry name" value="AAA_31"/>
    <property type="match status" value="1"/>
</dbReference>
<keyword evidence="5" id="KW-0418">Kinase</keyword>
<reference evidence="14" key="1">
    <citation type="submission" date="2016-10" db="EMBL/GenBank/DDBJ databases">
        <authorList>
            <person name="Varghese N."/>
            <person name="Submissions S."/>
        </authorList>
    </citation>
    <scope>NUCLEOTIDE SEQUENCE [LARGE SCALE GENOMIC DNA]</scope>
    <source>
        <strain evidence="14">LP51</strain>
    </source>
</reference>
<comment type="similarity">
    <text evidence="1">Belongs to the CpsD/CapB family.</text>
</comment>
<dbReference type="NCBIfam" id="TIGR01007">
    <property type="entry name" value="eps_fam"/>
    <property type="match status" value="1"/>
</dbReference>
<feature type="domain" description="Tyrosine-protein kinase G-rich" evidence="12">
    <location>
        <begin position="425"/>
        <end position="503"/>
    </location>
</feature>
<dbReference type="InterPro" id="IPR005702">
    <property type="entry name" value="Wzc-like_C"/>
</dbReference>
<dbReference type="PANTHER" id="PTHR32309">
    <property type="entry name" value="TYROSINE-PROTEIN KINASE"/>
    <property type="match status" value="1"/>
</dbReference>
<keyword evidence="9" id="KW-0175">Coiled coil</keyword>
<feature type="transmembrane region" description="Helical" evidence="10">
    <location>
        <begin position="20"/>
        <end position="42"/>
    </location>
</feature>
<dbReference type="RefSeq" id="WP_092098728.1">
    <property type="nucleotide sequence ID" value="NZ_FOOT01000001.1"/>
</dbReference>
<feature type="coiled-coil region" evidence="9">
    <location>
        <begin position="258"/>
        <end position="285"/>
    </location>
</feature>
<evidence type="ECO:0000256" key="10">
    <source>
        <dbReference type="SAM" id="Phobius"/>
    </source>
</evidence>
<evidence type="ECO:0000256" key="3">
    <source>
        <dbReference type="ARBA" id="ARBA00022679"/>
    </source>
</evidence>
<dbReference type="InterPro" id="IPR032807">
    <property type="entry name" value="GNVR"/>
</dbReference>
<dbReference type="SUPFAM" id="SSF52540">
    <property type="entry name" value="P-loop containing nucleoside triphosphate hydrolases"/>
    <property type="match status" value="1"/>
</dbReference>
<organism evidence="13 14">
    <name type="scientific">Pontibacter chinhatensis</name>
    <dbReference type="NCBI Taxonomy" id="1436961"/>
    <lineage>
        <taxon>Bacteria</taxon>
        <taxon>Pseudomonadati</taxon>
        <taxon>Bacteroidota</taxon>
        <taxon>Cytophagia</taxon>
        <taxon>Cytophagales</taxon>
        <taxon>Hymenobacteraceae</taxon>
        <taxon>Pontibacter</taxon>
    </lineage>
</organism>
<keyword evidence="3" id="KW-0808">Transferase</keyword>
<gene>
    <name evidence="13" type="ORF">SAMN05421739_101528</name>
</gene>
<name>A0A1I2N4S1_9BACT</name>
<dbReference type="GO" id="GO:0005524">
    <property type="term" value="F:ATP binding"/>
    <property type="evidence" value="ECO:0007669"/>
    <property type="project" value="UniProtKB-KW"/>
</dbReference>
<evidence type="ECO:0000256" key="7">
    <source>
        <dbReference type="ARBA" id="ARBA00023137"/>
    </source>
</evidence>
<evidence type="ECO:0000313" key="13">
    <source>
        <dbReference type="EMBL" id="SFF96516.1"/>
    </source>
</evidence>
<evidence type="ECO:0000256" key="8">
    <source>
        <dbReference type="ARBA" id="ARBA00051245"/>
    </source>
</evidence>
<dbReference type="Gene3D" id="3.40.50.300">
    <property type="entry name" value="P-loop containing nucleotide triphosphate hydrolases"/>
    <property type="match status" value="1"/>
</dbReference>
<dbReference type="CDD" id="cd05387">
    <property type="entry name" value="BY-kinase"/>
    <property type="match status" value="1"/>
</dbReference>
<evidence type="ECO:0000256" key="9">
    <source>
        <dbReference type="SAM" id="Coils"/>
    </source>
</evidence>
<proteinExistence type="inferred from homology"/>
<comment type="catalytic activity">
    <reaction evidence="8">
        <text>L-tyrosyl-[protein] + ATP = O-phospho-L-tyrosyl-[protein] + ADP + H(+)</text>
        <dbReference type="Rhea" id="RHEA:10596"/>
        <dbReference type="Rhea" id="RHEA-COMP:10136"/>
        <dbReference type="Rhea" id="RHEA-COMP:20101"/>
        <dbReference type="ChEBI" id="CHEBI:15378"/>
        <dbReference type="ChEBI" id="CHEBI:30616"/>
        <dbReference type="ChEBI" id="CHEBI:46858"/>
        <dbReference type="ChEBI" id="CHEBI:61978"/>
        <dbReference type="ChEBI" id="CHEBI:456216"/>
        <dbReference type="EC" id="2.7.10.2"/>
    </reaction>
</comment>
<keyword evidence="10" id="KW-1133">Transmembrane helix</keyword>
<dbReference type="InterPro" id="IPR025669">
    <property type="entry name" value="AAA_dom"/>
</dbReference>
<dbReference type="Pfam" id="PF13807">
    <property type="entry name" value="GNVR"/>
    <property type="match status" value="1"/>
</dbReference>
<dbReference type="GO" id="GO:0005886">
    <property type="term" value="C:plasma membrane"/>
    <property type="evidence" value="ECO:0007669"/>
    <property type="project" value="TreeGrafter"/>
</dbReference>
<dbReference type="EMBL" id="FOOT01000001">
    <property type="protein sequence ID" value="SFF96516.1"/>
    <property type="molecule type" value="Genomic_DNA"/>
</dbReference>
<evidence type="ECO:0000256" key="6">
    <source>
        <dbReference type="ARBA" id="ARBA00022840"/>
    </source>
</evidence>
<keyword evidence="10" id="KW-0812">Transmembrane</keyword>
<keyword evidence="10" id="KW-0472">Membrane</keyword>
<evidence type="ECO:0000259" key="11">
    <source>
        <dbReference type="Pfam" id="PF13614"/>
    </source>
</evidence>